<evidence type="ECO:0000313" key="2">
    <source>
        <dbReference type="Proteomes" id="UP000240325"/>
    </source>
</evidence>
<proteinExistence type="predicted"/>
<gene>
    <name evidence="1" type="ORF">BMW23_0157</name>
</gene>
<name>A0A2H4UTP1_9VIRU</name>
<reference evidence="1" key="1">
    <citation type="journal article" date="2017" name="Elife">
        <title>The kinetoplastid-infecting Bodo saltans virus (BsV), a window into the most abundant giant viruses in the sea.</title>
        <authorList>
            <person name="Deeg C.M."/>
            <person name="Chow C.-E.T."/>
            <person name="Suttle C.A."/>
        </authorList>
    </citation>
    <scope>NUCLEOTIDE SEQUENCE</scope>
    <source>
        <strain evidence="1">NG1</strain>
    </source>
</reference>
<dbReference type="EMBL" id="MF782455">
    <property type="protein sequence ID" value="ATZ80216.1"/>
    <property type="molecule type" value="Genomic_DNA"/>
</dbReference>
<protein>
    <submittedName>
        <fullName evidence="1">Uncharacterized protein</fullName>
    </submittedName>
</protein>
<evidence type="ECO:0000313" key="1">
    <source>
        <dbReference type="EMBL" id="ATZ80216.1"/>
    </source>
</evidence>
<dbReference type="Proteomes" id="UP000240325">
    <property type="component" value="Segment"/>
</dbReference>
<sequence length="57" mass="6985">MKYMDNSQICNDEEKTNISNKQFLCRIVENDSAENTYRKQFQCRKRITKKFNKVYIK</sequence>
<organism evidence="1">
    <name type="scientific">Bodo saltans virus</name>
    <dbReference type="NCBI Taxonomy" id="2024608"/>
    <lineage>
        <taxon>Viruses</taxon>
        <taxon>Varidnaviria</taxon>
        <taxon>Bamfordvirae</taxon>
        <taxon>Nucleocytoviricota</taxon>
        <taxon>Megaviricetes</taxon>
        <taxon>Imitervirales</taxon>
        <taxon>Mimiviridae</taxon>
        <taxon>Klosneuvirinae</taxon>
        <taxon>Theiavirus</taxon>
        <taxon>Theiavirus salishense</taxon>
    </lineage>
</organism>
<accession>A0A2H4UTP1</accession>
<keyword evidence="2" id="KW-1185">Reference proteome</keyword>